<dbReference type="GO" id="GO:0043565">
    <property type="term" value="F:sequence-specific DNA binding"/>
    <property type="evidence" value="ECO:0007669"/>
    <property type="project" value="InterPro"/>
</dbReference>
<dbReference type="Pfam" id="PF01037">
    <property type="entry name" value="AsnC_trans_reg"/>
    <property type="match status" value="1"/>
</dbReference>
<dbReference type="InterPro" id="IPR036390">
    <property type="entry name" value="WH_DNA-bd_sf"/>
</dbReference>
<evidence type="ECO:0000313" key="6">
    <source>
        <dbReference type="Proteomes" id="UP000248926"/>
    </source>
</evidence>
<comment type="caution">
    <text evidence="5">The sequence shown here is derived from an EMBL/GenBank/DDBJ whole genome shotgun (WGS) entry which is preliminary data.</text>
</comment>
<dbReference type="InterPro" id="IPR036388">
    <property type="entry name" value="WH-like_DNA-bd_sf"/>
</dbReference>
<keyword evidence="3" id="KW-0804">Transcription</keyword>
<keyword evidence="6" id="KW-1185">Reference proteome</keyword>
<evidence type="ECO:0000256" key="3">
    <source>
        <dbReference type="ARBA" id="ARBA00023163"/>
    </source>
</evidence>
<dbReference type="CDD" id="cd00090">
    <property type="entry name" value="HTH_ARSR"/>
    <property type="match status" value="1"/>
</dbReference>
<dbReference type="PANTHER" id="PTHR30154:SF34">
    <property type="entry name" value="TRANSCRIPTIONAL REGULATOR AZLB"/>
    <property type="match status" value="1"/>
</dbReference>
<evidence type="ECO:0000259" key="4">
    <source>
        <dbReference type="PROSITE" id="PS50956"/>
    </source>
</evidence>
<evidence type="ECO:0000256" key="2">
    <source>
        <dbReference type="ARBA" id="ARBA00023125"/>
    </source>
</evidence>
<name>A0A328P5L0_9GAMM</name>
<gene>
    <name evidence="5" type="ORF">CA260_01360</name>
</gene>
<dbReference type="PROSITE" id="PS00519">
    <property type="entry name" value="HTH_ASNC_1"/>
    <property type="match status" value="1"/>
</dbReference>
<dbReference type="GO" id="GO:0005829">
    <property type="term" value="C:cytosol"/>
    <property type="evidence" value="ECO:0007669"/>
    <property type="project" value="TreeGrafter"/>
</dbReference>
<dbReference type="InterPro" id="IPR011991">
    <property type="entry name" value="ArsR-like_HTH"/>
</dbReference>
<proteinExistence type="predicted"/>
<feature type="domain" description="HTH asnC-type" evidence="4">
    <location>
        <begin position="7"/>
        <end position="68"/>
    </location>
</feature>
<dbReference type="GO" id="GO:0043200">
    <property type="term" value="P:response to amino acid"/>
    <property type="evidence" value="ECO:0007669"/>
    <property type="project" value="TreeGrafter"/>
</dbReference>
<dbReference type="PROSITE" id="PS50956">
    <property type="entry name" value="HTH_ASNC_2"/>
    <property type="match status" value="1"/>
</dbReference>
<dbReference type="InterPro" id="IPR011008">
    <property type="entry name" value="Dimeric_a/b-barrel"/>
</dbReference>
<dbReference type="Gene3D" id="3.30.70.920">
    <property type="match status" value="1"/>
</dbReference>
<dbReference type="PRINTS" id="PR00033">
    <property type="entry name" value="HTHASNC"/>
</dbReference>
<dbReference type="EMBL" id="NFZS01000001">
    <property type="protein sequence ID" value="RAO76601.1"/>
    <property type="molecule type" value="Genomic_DNA"/>
</dbReference>
<dbReference type="SUPFAM" id="SSF54909">
    <property type="entry name" value="Dimeric alpha+beta barrel"/>
    <property type="match status" value="1"/>
</dbReference>
<dbReference type="InterPro" id="IPR000485">
    <property type="entry name" value="AsnC-type_HTH_dom"/>
</dbReference>
<dbReference type="InterPro" id="IPR019885">
    <property type="entry name" value="Tscrpt_reg_HTH_AsnC-type_CS"/>
</dbReference>
<dbReference type="InterPro" id="IPR019887">
    <property type="entry name" value="Tscrpt_reg_AsnC/Lrp_C"/>
</dbReference>
<accession>A0A328P5L0</accession>
<dbReference type="Gene3D" id="1.10.10.10">
    <property type="entry name" value="Winged helix-like DNA-binding domain superfamily/Winged helix DNA-binding domain"/>
    <property type="match status" value="1"/>
</dbReference>
<keyword evidence="1" id="KW-0805">Transcription regulation</keyword>
<dbReference type="OrthoDB" id="8590699at2"/>
<sequence>MATDYELDDFDREILRRVQADARATGEEIGAQIGLSAAAVQRRIKQLRKLGVITAEVALVNPAAVGQAMSFIVGVELERERVDMLDAFRRAARADPNVQQCYYVTGESDFILIVTARDMDDFEQFTRRLLFDNANIRRFTTHVVMARDKVGSMVPV</sequence>
<evidence type="ECO:0000256" key="1">
    <source>
        <dbReference type="ARBA" id="ARBA00023015"/>
    </source>
</evidence>
<dbReference type="PANTHER" id="PTHR30154">
    <property type="entry name" value="LEUCINE-RESPONSIVE REGULATORY PROTEIN"/>
    <property type="match status" value="1"/>
</dbReference>
<dbReference type="RefSeq" id="WP_111980677.1">
    <property type="nucleotide sequence ID" value="NZ_NFZS01000001.1"/>
</dbReference>
<dbReference type="InterPro" id="IPR019888">
    <property type="entry name" value="Tscrpt_reg_AsnC-like"/>
</dbReference>
<dbReference type="Proteomes" id="UP000248926">
    <property type="component" value="Unassembled WGS sequence"/>
</dbReference>
<dbReference type="GO" id="GO:0006355">
    <property type="term" value="P:regulation of DNA-templated transcription"/>
    <property type="evidence" value="ECO:0007669"/>
    <property type="project" value="UniProtKB-ARBA"/>
</dbReference>
<protein>
    <submittedName>
        <fullName evidence="5">ArsR family transcriptional regulator</fullName>
    </submittedName>
</protein>
<reference evidence="5 6" key="1">
    <citation type="journal article" date="2018" name="Genet. Mol. Biol.">
        <title>The genome sequence of Dyella jiangningensis FCAV SCS01 from a lignocellulose-decomposing microbial consortium metagenome reveals potential for biotechnological applications.</title>
        <authorList>
            <person name="Desiderato J.G."/>
            <person name="Alvarenga D.O."/>
            <person name="Constancio M.T.L."/>
            <person name="Alves L.M.C."/>
            <person name="Varani A.M."/>
        </authorList>
    </citation>
    <scope>NUCLEOTIDE SEQUENCE [LARGE SCALE GENOMIC DNA]</scope>
    <source>
        <strain evidence="5 6">FCAV SCS01</strain>
    </source>
</reference>
<dbReference type="AlphaFoldDB" id="A0A328P5L0"/>
<dbReference type="Pfam" id="PF13404">
    <property type="entry name" value="HTH_AsnC-type"/>
    <property type="match status" value="1"/>
</dbReference>
<organism evidence="5 6">
    <name type="scientific">Dyella jiangningensis</name>
    <dbReference type="NCBI Taxonomy" id="1379159"/>
    <lineage>
        <taxon>Bacteria</taxon>
        <taxon>Pseudomonadati</taxon>
        <taxon>Pseudomonadota</taxon>
        <taxon>Gammaproteobacteria</taxon>
        <taxon>Lysobacterales</taxon>
        <taxon>Rhodanobacteraceae</taxon>
        <taxon>Dyella</taxon>
    </lineage>
</organism>
<dbReference type="SUPFAM" id="SSF46785">
    <property type="entry name" value="Winged helix' DNA-binding domain"/>
    <property type="match status" value="1"/>
</dbReference>
<evidence type="ECO:0000313" key="5">
    <source>
        <dbReference type="EMBL" id="RAO76601.1"/>
    </source>
</evidence>
<dbReference type="SMART" id="SM00344">
    <property type="entry name" value="HTH_ASNC"/>
    <property type="match status" value="1"/>
</dbReference>
<keyword evidence="2" id="KW-0238">DNA-binding</keyword>